<feature type="region of interest" description="Disordered" evidence="1">
    <location>
        <begin position="69"/>
        <end position="89"/>
    </location>
</feature>
<name>B4S7H1_PROA2</name>
<evidence type="ECO:0000256" key="2">
    <source>
        <dbReference type="SAM" id="Phobius"/>
    </source>
</evidence>
<feature type="transmembrane region" description="Helical" evidence="2">
    <location>
        <begin position="93"/>
        <end position="108"/>
    </location>
</feature>
<protein>
    <submittedName>
        <fullName evidence="3">Uncharacterized protein</fullName>
    </submittedName>
</protein>
<proteinExistence type="predicted"/>
<sequence length="109" mass="12973">MNYKEWEEWFLRANKHTFEAEMKVCDFEDRGDTSSDAYWSWKKEARQWRENQDYAISEHPKFHARYLEHRGKPSQSKASAEANGGKHSSGSNWFIWVIVIAGVLWFLSK</sequence>
<keyword evidence="2" id="KW-1133">Transmembrane helix</keyword>
<organism evidence="3 4">
    <name type="scientific">Prosthecochloris aestuarii (strain DSM 271 / SK 413)</name>
    <dbReference type="NCBI Taxonomy" id="290512"/>
    <lineage>
        <taxon>Bacteria</taxon>
        <taxon>Pseudomonadati</taxon>
        <taxon>Chlorobiota</taxon>
        <taxon>Chlorobiia</taxon>
        <taxon>Chlorobiales</taxon>
        <taxon>Chlorobiaceae</taxon>
        <taxon>Prosthecochloris</taxon>
    </lineage>
</organism>
<keyword evidence="2" id="KW-0472">Membrane</keyword>
<dbReference type="RefSeq" id="WP_012505545.1">
    <property type="nucleotide sequence ID" value="NC_011059.1"/>
</dbReference>
<accession>B4S7H1</accession>
<dbReference type="AlphaFoldDB" id="B4S7H1"/>
<dbReference type="Proteomes" id="UP000002725">
    <property type="component" value="Chromosome"/>
</dbReference>
<dbReference type="STRING" id="290512.Paes_0966"/>
<evidence type="ECO:0000313" key="4">
    <source>
        <dbReference type="Proteomes" id="UP000002725"/>
    </source>
</evidence>
<keyword evidence="2" id="KW-0812">Transmembrane</keyword>
<gene>
    <name evidence="3" type="ordered locus">Paes_0966</name>
</gene>
<keyword evidence="4" id="KW-1185">Reference proteome</keyword>
<evidence type="ECO:0000313" key="3">
    <source>
        <dbReference type="EMBL" id="ACF46008.1"/>
    </source>
</evidence>
<dbReference type="HOGENOM" id="CLU_2181530_0_0_10"/>
<dbReference type="KEGG" id="paa:Paes_0966"/>
<evidence type="ECO:0000256" key="1">
    <source>
        <dbReference type="SAM" id="MobiDB-lite"/>
    </source>
</evidence>
<reference evidence="3" key="1">
    <citation type="submission" date="2008-06" db="EMBL/GenBank/DDBJ databases">
        <title>Complete sequence of chromosome of Prosthecochloris aestuarii DSM 271.</title>
        <authorList>
            <consortium name="US DOE Joint Genome Institute"/>
            <person name="Lucas S."/>
            <person name="Copeland A."/>
            <person name="Lapidus A."/>
            <person name="Glavina del Rio T."/>
            <person name="Dalin E."/>
            <person name="Tice H."/>
            <person name="Bruce D."/>
            <person name="Goodwin L."/>
            <person name="Pitluck S."/>
            <person name="Schmutz J."/>
            <person name="Larimer F."/>
            <person name="Land M."/>
            <person name="Hauser L."/>
            <person name="Kyrpides N."/>
            <person name="Anderson I."/>
            <person name="Liu Z."/>
            <person name="Li T."/>
            <person name="Zhao F."/>
            <person name="Overmann J."/>
            <person name="Bryant D.A."/>
            <person name="Richardson P."/>
        </authorList>
    </citation>
    <scope>NUCLEOTIDE SEQUENCE [LARGE SCALE GENOMIC DNA]</scope>
    <source>
        <strain evidence="3">DSM 271</strain>
    </source>
</reference>
<dbReference type="EMBL" id="CP001108">
    <property type="protein sequence ID" value="ACF46008.1"/>
    <property type="molecule type" value="Genomic_DNA"/>
</dbReference>